<protein>
    <submittedName>
        <fullName evidence="1">Uncharacterized protein</fullName>
    </submittedName>
</protein>
<evidence type="ECO:0000313" key="1">
    <source>
        <dbReference type="EMBL" id="SIT37289.1"/>
    </source>
</evidence>
<organism evidence="1 2">
    <name type="scientific">Paraburkholderia piptadeniae</name>
    <dbReference type="NCBI Taxonomy" id="1701573"/>
    <lineage>
        <taxon>Bacteria</taxon>
        <taxon>Pseudomonadati</taxon>
        <taxon>Pseudomonadota</taxon>
        <taxon>Betaproteobacteria</taxon>
        <taxon>Burkholderiales</taxon>
        <taxon>Burkholderiaceae</taxon>
        <taxon>Paraburkholderia</taxon>
    </lineage>
</organism>
<sequence length="114" mass="13030">MACAKPTQSVAVLRQTDRTHSANNSSCTYAQDYLTSDQKRRNFFSTANNQKNRAIYLFISDSYVNPKRIRVLFPPIQKGRANKLPGDFSVSSRQTFARCTKMGGSQWQRIWESS</sequence>
<accession>A0A1N7RQF5</accession>
<name>A0A1N7RQF5_9BURK</name>
<dbReference type="Proteomes" id="UP000195569">
    <property type="component" value="Unassembled WGS sequence"/>
</dbReference>
<dbReference type="AlphaFoldDB" id="A0A1N7RQF5"/>
<proteinExistence type="predicted"/>
<keyword evidence="2" id="KW-1185">Reference proteome</keyword>
<evidence type="ECO:0000313" key="2">
    <source>
        <dbReference type="Proteomes" id="UP000195569"/>
    </source>
</evidence>
<dbReference type="EMBL" id="CYGY02000011">
    <property type="protein sequence ID" value="SIT37289.1"/>
    <property type="molecule type" value="Genomic_DNA"/>
</dbReference>
<gene>
    <name evidence="1" type="ORF">BN2476_110217</name>
</gene>
<reference evidence="1" key="1">
    <citation type="submission" date="2016-12" db="EMBL/GenBank/DDBJ databases">
        <authorList>
            <person name="Moulin L."/>
        </authorList>
    </citation>
    <scope>NUCLEOTIDE SEQUENCE [LARGE SCALE GENOMIC DNA]</scope>
    <source>
        <strain evidence="1">STM 7183</strain>
    </source>
</reference>
<comment type="caution">
    <text evidence="1">The sequence shown here is derived from an EMBL/GenBank/DDBJ whole genome shotgun (WGS) entry which is preliminary data.</text>
</comment>